<dbReference type="PANTHER" id="PTHR36388:SF1">
    <property type="entry name" value="OS02G0469000 PROTEIN"/>
    <property type="match status" value="1"/>
</dbReference>
<protein>
    <submittedName>
        <fullName evidence="2">Uncharacterized protein</fullName>
    </submittedName>
</protein>
<evidence type="ECO:0000313" key="2">
    <source>
        <dbReference type="EMBL" id="TQD76152.1"/>
    </source>
</evidence>
<evidence type="ECO:0000313" key="3">
    <source>
        <dbReference type="Proteomes" id="UP000315295"/>
    </source>
</evidence>
<dbReference type="STRING" id="106549.A0A540KQ66"/>
<keyword evidence="3" id="KW-1185">Reference proteome</keyword>
<dbReference type="Proteomes" id="UP000315295">
    <property type="component" value="Unassembled WGS sequence"/>
</dbReference>
<feature type="compositionally biased region" description="Polar residues" evidence="1">
    <location>
        <begin position="138"/>
        <end position="147"/>
    </location>
</feature>
<feature type="region of interest" description="Disordered" evidence="1">
    <location>
        <begin position="116"/>
        <end position="179"/>
    </location>
</feature>
<dbReference type="AlphaFoldDB" id="A0A540KQ66"/>
<evidence type="ECO:0000256" key="1">
    <source>
        <dbReference type="SAM" id="MobiDB-lite"/>
    </source>
</evidence>
<sequence length="250" mass="27573">MAQAMDVGDEVREGTIQSLIMDSLESIKKGEVLSPEDNAWVDSCLINEFDIFDDNWDSLKGALQEILNSQPPESLSSSALVTDGLPRGTDIEVLPSRERAETEQLRRRIRNAVLGIGEEAERSDEDDDGDMPTDEDTNNLQSSTFTGNPFLPGYKDDPRMTENPELGADISSSLSEMEPSTKDIFRVWDLDVPAEEDDLVKQLNKALEESLPQPVASTFDDSDVWKSMKVDSVDDLVSGIADLSLDLNSS</sequence>
<accession>A0A540KQ66</accession>
<comment type="caution">
    <text evidence="2">The sequence shown here is derived from an EMBL/GenBank/DDBJ whole genome shotgun (WGS) entry which is preliminary data.</text>
</comment>
<organism evidence="2 3">
    <name type="scientific">Malus baccata</name>
    <name type="common">Siberian crab apple</name>
    <name type="synonym">Pyrus baccata</name>
    <dbReference type="NCBI Taxonomy" id="106549"/>
    <lineage>
        <taxon>Eukaryota</taxon>
        <taxon>Viridiplantae</taxon>
        <taxon>Streptophyta</taxon>
        <taxon>Embryophyta</taxon>
        <taxon>Tracheophyta</taxon>
        <taxon>Spermatophyta</taxon>
        <taxon>Magnoliopsida</taxon>
        <taxon>eudicotyledons</taxon>
        <taxon>Gunneridae</taxon>
        <taxon>Pentapetalae</taxon>
        <taxon>rosids</taxon>
        <taxon>fabids</taxon>
        <taxon>Rosales</taxon>
        <taxon>Rosaceae</taxon>
        <taxon>Amygdaloideae</taxon>
        <taxon>Maleae</taxon>
        <taxon>Malus</taxon>
    </lineage>
</organism>
<gene>
    <name evidence="2" type="ORF">C1H46_038321</name>
</gene>
<feature type="compositionally biased region" description="Acidic residues" evidence="1">
    <location>
        <begin position="121"/>
        <end position="137"/>
    </location>
</feature>
<proteinExistence type="predicted"/>
<reference evidence="2 3" key="1">
    <citation type="journal article" date="2019" name="G3 (Bethesda)">
        <title>Sequencing of a Wild Apple (Malus baccata) Genome Unravels the Differences Between Cultivated and Wild Apple Species Regarding Disease Resistance and Cold Tolerance.</title>
        <authorList>
            <person name="Chen X."/>
        </authorList>
    </citation>
    <scope>NUCLEOTIDE SEQUENCE [LARGE SCALE GENOMIC DNA]</scope>
    <source>
        <strain evidence="3">cv. Shandingzi</strain>
        <tissue evidence="2">Leaves</tissue>
    </source>
</reference>
<dbReference type="EMBL" id="VIEB01001049">
    <property type="protein sequence ID" value="TQD76152.1"/>
    <property type="molecule type" value="Genomic_DNA"/>
</dbReference>
<name>A0A540KQ66_MALBA</name>
<dbReference type="PANTHER" id="PTHR36388">
    <property type="entry name" value="OS02G0469000 PROTEIN"/>
    <property type="match status" value="1"/>
</dbReference>